<feature type="non-terminal residue" evidence="1">
    <location>
        <position position="175"/>
    </location>
</feature>
<dbReference type="HOGENOM" id="CLU_918983_0_0_1"/>
<dbReference type="InParanoid" id="G0PIH6"/>
<evidence type="ECO:0000313" key="2">
    <source>
        <dbReference type="Proteomes" id="UP000008068"/>
    </source>
</evidence>
<keyword evidence="2" id="KW-1185">Reference proteome</keyword>
<reference evidence="2" key="1">
    <citation type="submission" date="2011-07" db="EMBL/GenBank/DDBJ databases">
        <authorList>
            <consortium name="Caenorhabditis brenneri Sequencing and Analysis Consortium"/>
            <person name="Wilson R.K."/>
        </authorList>
    </citation>
    <scope>NUCLEOTIDE SEQUENCE [LARGE SCALE GENOMIC DNA]</scope>
    <source>
        <strain evidence="2">PB2801</strain>
    </source>
</reference>
<evidence type="ECO:0000313" key="1">
    <source>
        <dbReference type="EMBL" id="EGT57726.1"/>
    </source>
</evidence>
<organism evidence="2">
    <name type="scientific">Caenorhabditis brenneri</name>
    <name type="common">Nematode worm</name>
    <dbReference type="NCBI Taxonomy" id="135651"/>
    <lineage>
        <taxon>Eukaryota</taxon>
        <taxon>Metazoa</taxon>
        <taxon>Ecdysozoa</taxon>
        <taxon>Nematoda</taxon>
        <taxon>Chromadorea</taxon>
        <taxon>Rhabditida</taxon>
        <taxon>Rhabditina</taxon>
        <taxon>Rhabditomorpha</taxon>
        <taxon>Rhabditoidea</taxon>
        <taxon>Rhabditidae</taxon>
        <taxon>Peloderinae</taxon>
        <taxon>Caenorhabditis</taxon>
    </lineage>
</organism>
<dbReference type="Proteomes" id="UP000008068">
    <property type="component" value="Unassembled WGS sequence"/>
</dbReference>
<protein>
    <submittedName>
        <fullName evidence="1">Uncharacterized protein</fullName>
    </submittedName>
</protein>
<proteinExistence type="predicted"/>
<gene>
    <name evidence="1" type="ORF">CAEBREN_25650</name>
</gene>
<dbReference type="AlphaFoldDB" id="G0PIH6"/>
<accession>G0PIH6</accession>
<sequence>MFDIEDFNTGSVCNFLDFSSKPEMQNLYLEFKEPVDRIAGYNWWFGLIKEAGDNGITVTPLLSWSYLLYTPWLIRYPWVSIRVLFEPVNHLGKANEEFKFMDQFFYGTGTYIWGKRKKMPLSEVLDTKNGWLSEDGTFTWWIGLVKKTDDRGIYVVPLFHFPCLLLHPFASVRVL</sequence>
<dbReference type="EMBL" id="GL380569">
    <property type="protein sequence ID" value="EGT57726.1"/>
    <property type="molecule type" value="Genomic_DNA"/>
</dbReference>
<name>G0PIH6_CAEBE</name>